<proteinExistence type="predicted"/>
<organism evidence="1 2">
    <name type="scientific">Penicillium solitum</name>
    <dbReference type="NCBI Taxonomy" id="60172"/>
    <lineage>
        <taxon>Eukaryota</taxon>
        <taxon>Fungi</taxon>
        <taxon>Dikarya</taxon>
        <taxon>Ascomycota</taxon>
        <taxon>Pezizomycotina</taxon>
        <taxon>Eurotiomycetes</taxon>
        <taxon>Eurotiomycetidae</taxon>
        <taxon>Eurotiales</taxon>
        <taxon>Aspergillaceae</taxon>
        <taxon>Penicillium</taxon>
    </lineage>
</organism>
<comment type="caution">
    <text evidence="1">The sequence shown here is derived from an EMBL/GenBank/DDBJ whole genome shotgun (WGS) entry which is preliminary data.</text>
</comment>
<dbReference type="EMBL" id="MDYO01000007">
    <property type="protein sequence ID" value="OQD99123.1"/>
    <property type="molecule type" value="Genomic_DNA"/>
</dbReference>
<protein>
    <submittedName>
        <fullName evidence="1">Uncharacterized protein</fullName>
    </submittedName>
</protein>
<accession>A0A1V6RCS7</accession>
<evidence type="ECO:0000313" key="1">
    <source>
        <dbReference type="EMBL" id="OQD99123.1"/>
    </source>
</evidence>
<keyword evidence="2" id="KW-1185">Reference proteome</keyword>
<gene>
    <name evidence="1" type="ORF">PENSOL_c007G00590</name>
</gene>
<sequence>MACISHKLPVKGQRTVRHFINVAKKVNLTPCDFYSVCLDTVGCRDFTSQFIYHLARYNVLLLPNDKAASVYDIFNWKYKIGGGSKIRQALKIFDLYFTY</sequence>
<name>A0A1V6RCS7_9EURO</name>
<evidence type="ECO:0000313" key="2">
    <source>
        <dbReference type="Proteomes" id="UP000191612"/>
    </source>
</evidence>
<reference evidence="2" key="1">
    <citation type="journal article" date="2017" name="Nat. Microbiol.">
        <title>Global analysis of biosynthetic gene clusters reveals vast potential of secondary metabolite production in Penicillium species.</title>
        <authorList>
            <person name="Nielsen J.C."/>
            <person name="Grijseels S."/>
            <person name="Prigent S."/>
            <person name="Ji B."/>
            <person name="Dainat J."/>
            <person name="Nielsen K.F."/>
            <person name="Frisvad J.C."/>
            <person name="Workman M."/>
            <person name="Nielsen J."/>
        </authorList>
    </citation>
    <scope>NUCLEOTIDE SEQUENCE [LARGE SCALE GENOMIC DNA]</scope>
    <source>
        <strain evidence="2">IBT 29525</strain>
    </source>
</reference>
<dbReference type="OrthoDB" id="4349688at2759"/>
<dbReference type="AlphaFoldDB" id="A0A1V6RCS7"/>
<dbReference type="Proteomes" id="UP000191612">
    <property type="component" value="Unassembled WGS sequence"/>
</dbReference>